<organism evidence="1 2">
    <name type="scientific">Panagrolaimus sp. JU765</name>
    <dbReference type="NCBI Taxonomy" id="591449"/>
    <lineage>
        <taxon>Eukaryota</taxon>
        <taxon>Metazoa</taxon>
        <taxon>Ecdysozoa</taxon>
        <taxon>Nematoda</taxon>
        <taxon>Chromadorea</taxon>
        <taxon>Rhabditida</taxon>
        <taxon>Tylenchina</taxon>
        <taxon>Panagrolaimomorpha</taxon>
        <taxon>Panagrolaimoidea</taxon>
        <taxon>Panagrolaimidae</taxon>
        <taxon>Panagrolaimus</taxon>
    </lineage>
</organism>
<protein>
    <submittedName>
        <fullName evidence="2">Uncharacterized protein</fullName>
    </submittedName>
</protein>
<accession>A0AC34RIP1</accession>
<evidence type="ECO:0000313" key="2">
    <source>
        <dbReference type="WBParaSite" id="JU765_v2.g7060.t2"/>
    </source>
</evidence>
<dbReference type="Proteomes" id="UP000887576">
    <property type="component" value="Unplaced"/>
</dbReference>
<evidence type="ECO:0000313" key="1">
    <source>
        <dbReference type="Proteomes" id="UP000887576"/>
    </source>
</evidence>
<sequence length="221" mass="24436">MAFTKIFCVLLGFVAVLEADVIGRCNTDNSPPSWLKTAGHGLNDWATIGVPVNKGGSFCLEGNKTEEVVEIFYHINISDTSKTIQTHQIQFDGNLSNDTSKTIQTHQVQFDGNLTNDCLNQDPRIHYCIPFCENDQLQLAMIDAALMANGNPNTAAILTFSKFSSPENWAFSVINVNLNANPEARLVIQSFFDPAWCSVYVGMKTFGDPYLFEMQGGVVLR</sequence>
<reference evidence="2" key="1">
    <citation type="submission" date="2022-11" db="UniProtKB">
        <authorList>
            <consortium name="WormBaseParasite"/>
        </authorList>
    </citation>
    <scope>IDENTIFICATION</scope>
</reference>
<name>A0AC34RIP1_9BILA</name>
<proteinExistence type="predicted"/>
<dbReference type="WBParaSite" id="JU765_v2.g7060.t2">
    <property type="protein sequence ID" value="JU765_v2.g7060.t2"/>
    <property type="gene ID" value="JU765_v2.g7060"/>
</dbReference>